<reference evidence="1" key="1">
    <citation type="submission" date="2021-05" db="EMBL/GenBank/DDBJ databases">
        <authorList>
            <person name="Alioto T."/>
            <person name="Alioto T."/>
            <person name="Gomez Garrido J."/>
        </authorList>
    </citation>
    <scope>NUCLEOTIDE SEQUENCE</scope>
</reference>
<organism evidence="1">
    <name type="scientific">Cacopsylla melanoneura</name>
    <dbReference type="NCBI Taxonomy" id="428564"/>
    <lineage>
        <taxon>Eukaryota</taxon>
        <taxon>Metazoa</taxon>
        <taxon>Ecdysozoa</taxon>
        <taxon>Arthropoda</taxon>
        <taxon>Hexapoda</taxon>
        <taxon>Insecta</taxon>
        <taxon>Pterygota</taxon>
        <taxon>Neoptera</taxon>
        <taxon>Paraneoptera</taxon>
        <taxon>Hemiptera</taxon>
        <taxon>Sternorrhyncha</taxon>
        <taxon>Psylloidea</taxon>
        <taxon>Psyllidae</taxon>
        <taxon>Psyllinae</taxon>
        <taxon>Cacopsylla</taxon>
    </lineage>
</organism>
<dbReference type="EMBL" id="HBUF01191355">
    <property type="protein sequence ID" value="CAG6658469.1"/>
    <property type="molecule type" value="Transcribed_RNA"/>
</dbReference>
<accession>A0A8D8S0X6</accession>
<sequence>MSIFCLSKTNLRSTRNAVTLRNSRLYRIMGSIKICFSSGKILNHTRIHPQKTKEIQWKRVKFKTSKFTRINRTGPRSTRCRMQLIFSSKSKHEHLELERKKEEKNPAHCIVRIQI</sequence>
<name>A0A8D8S0X6_9HEMI</name>
<proteinExistence type="predicted"/>
<dbReference type="AlphaFoldDB" id="A0A8D8S0X6"/>
<evidence type="ECO:0000313" key="1">
    <source>
        <dbReference type="EMBL" id="CAG6658469.1"/>
    </source>
</evidence>
<protein>
    <submittedName>
        <fullName evidence="1">Uncharacterized protein</fullName>
    </submittedName>
</protein>